<reference evidence="1" key="1">
    <citation type="submission" date="2013-11" db="EMBL/GenBank/DDBJ databases">
        <title>Genome sequence of the fusiform rust pathogen reveals effectors for host alternation and coevolution with pine.</title>
        <authorList>
            <consortium name="DOE Joint Genome Institute"/>
            <person name="Smith K."/>
            <person name="Pendleton A."/>
            <person name="Kubisiak T."/>
            <person name="Anderson C."/>
            <person name="Salamov A."/>
            <person name="Aerts A."/>
            <person name="Riley R."/>
            <person name="Clum A."/>
            <person name="Lindquist E."/>
            <person name="Ence D."/>
            <person name="Campbell M."/>
            <person name="Kronenberg Z."/>
            <person name="Feau N."/>
            <person name="Dhillon B."/>
            <person name="Hamelin R."/>
            <person name="Burleigh J."/>
            <person name="Smith J."/>
            <person name="Yandell M."/>
            <person name="Nelson C."/>
            <person name="Grigoriev I."/>
            <person name="Davis J."/>
        </authorList>
    </citation>
    <scope>NUCLEOTIDE SEQUENCE</scope>
    <source>
        <strain evidence="1">G11</strain>
    </source>
</reference>
<evidence type="ECO:0000313" key="1">
    <source>
        <dbReference type="EMBL" id="KAG0148630.1"/>
    </source>
</evidence>
<sequence>MSRLKFLYEPRYRGLEAGRRARSTSPLVFPPTFHPAKLTEVWTFRIIGTGYSRTRKACPFASIVVQKMVGAGFEPVTRSNGSGPNTHGLP</sequence>
<dbReference type="AlphaFoldDB" id="A0A9P6TED5"/>
<comment type="caution">
    <text evidence="1">The sequence shown here is derived from an EMBL/GenBank/DDBJ whole genome shotgun (WGS) entry which is preliminary data.</text>
</comment>
<evidence type="ECO:0000313" key="2">
    <source>
        <dbReference type="Proteomes" id="UP000886653"/>
    </source>
</evidence>
<keyword evidence="2" id="KW-1185">Reference proteome</keyword>
<organism evidence="1 2">
    <name type="scientific">Cronartium quercuum f. sp. fusiforme G11</name>
    <dbReference type="NCBI Taxonomy" id="708437"/>
    <lineage>
        <taxon>Eukaryota</taxon>
        <taxon>Fungi</taxon>
        <taxon>Dikarya</taxon>
        <taxon>Basidiomycota</taxon>
        <taxon>Pucciniomycotina</taxon>
        <taxon>Pucciniomycetes</taxon>
        <taxon>Pucciniales</taxon>
        <taxon>Coleosporiaceae</taxon>
        <taxon>Cronartium</taxon>
    </lineage>
</organism>
<dbReference type="EMBL" id="MU167235">
    <property type="protein sequence ID" value="KAG0148630.1"/>
    <property type="molecule type" value="Genomic_DNA"/>
</dbReference>
<name>A0A9P6TED5_9BASI</name>
<dbReference type="Proteomes" id="UP000886653">
    <property type="component" value="Unassembled WGS sequence"/>
</dbReference>
<gene>
    <name evidence="1" type="ORF">CROQUDRAFT_90139</name>
</gene>
<protein>
    <submittedName>
        <fullName evidence="1">Uncharacterized protein</fullName>
    </submittedName>
</protein>
<accession>A0A9P6TED5</accession>
<proteinExistence type="predicted"/>